<dbReference type="PROSITE" id="PS50043">
    <property type="entry name" value="HTH_LUXR_2"/>
    <property type="match status" value="1"/>
</dbReference>
<dbReference type="CDD" id="cd06170">
    <property type="entry name" value="LuxR_C_like"/>
    <property type="match status" value="1"/>
</dbReference>
<dbReference type="Pfam" id="PF00196">
    <property type="entry name" value="GerE"/>
    <property type="match status" value="1"/>
</dbReference>
<dbReference type="GO" id="GO:0003677">
    <property type="term" value="F:DNA binding"/>
    <property type="evidence" value="ECO:0007669"/>
    <property type="project" value="UniProtKB-KW"/>
</dbReference>
<protein>
    <submittedName>
        <fullName evidence="5">Helix-turn-helix transcriptional regulator</fullName>
    </submittedName>
</protein>
<dbReference type="PRINTS" id="PR00038">
    <property type="entry name" value="HTHLUXR"/>
</dbReference>
<comment type="caution">
    <text evidence="5">The sequence shown here is derived from an EMBL/GenBank/DDBJ whole genome shotgun (WGS) entry which is preliminary data.</text>
</comment>
<dbReference type="SMART" id="SM00421">
    <property type="entry name" value="HTH_LUXR"/>
    <property type="match status" value="1"/>
</dbReference>
<evidence type="ECO:0000259" key="4">
    <source>
        <dbReference type="PROSITE" id="PS50043"/>
    </source>
</evidence>
<reference evidence="5 6" key="1">
    <citation type="submission" date="2017-02" db="EMBL/GenBank/DDBJ databases">
        <title>Draft genome of Saccharomonospora sp. 154.</title>
        <authorList>
            <person name="Alonso-Carmona G.S."/>
            <person name="De La Haba R."/>
            <person name="Vera-Gargallo B."/>
            <person name="Sandoval-Trujillo A.H."/>
            <person name="Ramirez-Duran N."/>
            <person name="Ventosa A."/>
        </authorList>
    </citation>
    <scope>NUCLEOTIDE SEQUENCE [LARGE SCALE GENOMIC DNA]</scope>
    <source>
        <strain evidence="5 6">LRS4.154</strain>
    </source>
</reference>
<evidence type="ECO:0000313" key="6">
    <source>
        <dbReference type="Proteomes" id="UP000192591"/>
    </source>
</evidence>
<keyword evidence="2" id="KW-0238">DNA-binding</keyword>
<name>A0A1V9A782_SACPI</name>
<dbReference type="Gene3D" id="1.10.10.10">
    <property type="entry name" value="Winged helix-like DNA-binding domain superfamily/Winged helix DNA-binding domain"/>
    <property type="match status" value="1"/>
</dbReference>
<dbReference type="InterPro" id="IPR016032">
    <property type="entry name" value="Sig_transdc_resp-reg_C-effctor"/>
</dbReference>
<dbReference type="Proteomes" id="UP000192591">
    <property type="component" value="Unassembled WGS sequence"/>
</dbReference>
<keyword evidence="1" id="KW-0805">Transcription regulation</keyword>
<dbReference type="AlphaFoldDB" id="A0A1V9A782"/>
<dbReference type="STRING" id="1962155.B1813_12615"/>
<evidence type="ECO:0000256" key="2">
    <source>
        <dbReference type="ARBA" id="ARBA00023125"/>
    </source>
</evidence>
<accession>A0A1V9A782</accession>
<sequence length="826" mass="85704">MPSTGADATAPPVDEPLLDEPTRALCTSVAQGSLAPARLAVVAPGGHGKTAVLGHLARRCEAHGVTVAWFGAPGGVDPRTAELVLVDDAHELSDTALDTLRQLAERDGAGLVIAARPWPRPAALGAVLARLRGQVALRPLDASRVAALLGRDRAGLVETVCAQTLGVPGFVTRLAAALRGQKADAEAARGELGAAVLDEFRPDLDRLPPETLSLLLAATSGAGIDVDLLAGLLDTDHDGVTRALDAARACGLLTHDGTPLPLVAGAVTALVPEERRLAVSQRLVRLQLDREGPVLELVRPLLGSGLSGAEPAEAFEAAADEAAADDPGLAARLYAAAAEAGRPVSVLGCRWADAAARAGDVDTTLRLADQVIAEPDAAGRADAARTAATACVHKGQLDRARELYAWSDTRLARVQAALVAVQQGNAGEAERLLAAPAPGEPPTLLAGALSALARGAIESVTEGPTLALSTLVDAAETLEPVGRTTFLPDTPAALGALVGMHCGEFAVASTLLERAVAAESGGRPARTRHLLLTGWIALLRGDLDSAARTLRTAGTVESPRDWLFAVGLRAGVARRSSDLTTLRALWADVRESVIRVRVDVFTILPFGELAVAAARLGERDRLVHHLARARRLLAALGDPPLWSAALHWSGLHAAITADRTAEAADHAGALAHIAGHSHHHKALAEAAACWLDTLSGTVEAARVESAARALHATGLCWDAARLAGQAAIRTTDRKAMVSLLECARSLGGAAQGGAPATTPPDVPALSERERQVAELVVSGMTYRQVGDRLFISAKTVEHHMARMRQRLGATSRADLLAQLRGLVTTR</sequence>
<dbReference type="InterPro" id="IPR027417">
    <property type="entry name" value="P-loop_NTPase"/>
</dbReference>
<proteinExistence type="predicted"/>
<dbReference type="InterPro" id="IPR000792">
    <property type="entry name" value="Tscrpt_reg_LuxR_C"/>
</dbReference>
<dbReference type="InterPro" id="IPR036388">
    <property type="entry name" value="WH-like_DNA-bd_sf"/>
</dbReference>
<evidence type="ECO:0000313" key="5">
    <source>
        <dbReference type="EMBL" id="OQO92951.1"/>
    </source>
</evidence>
<dbReference type="SUPFAM" id="SSF52540">
    <property type="entry name" value="P-loop containing nucleoside triphosphate hydrolases"/>
    <property type="match status" value="1"/>
</dbReference>
<dbReference type="PANTHER" id="PTHR44688:SF16">
    <property type="entry name" value="DNA-BINDING TRANSCRIPTIONAL ACTIVATOR DEVR_DOSR"/>
    <property type="match status" value="1"/>
</dbReference>
<dbReference type="GO" id="GO:0006355">
    <property type="term" value="P:regulation of DNA-templated transcription"/>
    <property type="evidence" value="ECO:0007669"/>
    <property type="project" value="InterPro"/>
</dbReference>
<organism evidence="5 6">
    <name type="scientific">Saccharomonospora piscinae</name>
    <dbReference type="NCBI Taxonomy" id="687388"/>
    <lineage>
        <taxon>Bacteria</taxon>
        <taxon>Bacillati</taxon>
        <taxon>Actinomycetota</taxon>
        <taxon>Actinomycetes</taxon>
        <taxon>Pseudonocardiales</taxon>
        <taxon>Pseudonocardiaceae</taxon>
        <taxon>Saccharomonospora</taxon>
    </lineage>
</organism>
<evidence type="ECO:0000256" key="3">
    <source>
        <dbReference type="ARBA" id="ARBA00023163"/>
    </source>
</evidence>
<gene>
    <name evidence="5" type="ORF">B1813_12615</name>
</gene>
<dbReference type="PROSITE" id="PS00622">
    <property type="entry name" value="HTH_LUXR_1"/>
    <property type="match status" value="1"/>
</dbReference>
<dbReference type="EMBL" id="MWIH01000005">
    <property type="protein sequence ID" value="OQO92951.1"/>
    <property type="molecule type" value="Genomic_DNA"/>
</dbReference>
<feature type="domain" description="HTH luxR-type" evidence="4">
    <location>
        <begin position="758"/>
        <end position="823"/>
    </location>
</feature>
<evidence type="ECO:0000256" key="1">
    <source>
        <dbReference type="ARBA" id="ARBA00023015"/>
    </source>
</evidence>
<dbReference type="RefSeq" id="WP_081191972.1">
    <property type="nucleotide sequence ID" value="NZ_MWIH01000005.1"/>
</dbReference>
<keyword evidence="3" id="KW-0804">Transcription</keyword>
<dbReference type="PANTHER" id="PTHR44688">
    <property type="entry name" value="DNA-BINDING TRANSCRIPTIONAL ACTIVATOR DEVR_DOSR"/>
    <property type="match status" value="1"/>
</dbReference>
<keyword evidence="6" id="KW-1185">Reference proteome</keyword>
<dbReference type="SUPFAM" id="SSF46894">
    <property type="entry name" value="C-terminal effector domain of the bipartite response regulators"/>
    <property type="match status" value="1"/>
</dbReference>